<organism evidence="7 8">
    <name type="scientific">Galeopterus variegatus</name>
    <name type="common">Malayan flying lemur</name>
    <name type="synonym">Cynocephalus variegatus</name>
    <dbReference type="NCBI Taxonomy" id="482537"/>
    <lineage>
        <taxon>Eukaryota</taxon>
        <taxon>Metazoa</taxon>
        <taxon>Chordata</taxon>
        <taxon>Craniata</taxon>
        <taxon>Vertebrata</taxon>
        <taxon>Euteleostomi</taxon>
        <taxon>Mammalia</taxon>
        <taxon>Eutheria</taxon>
        <taxon>Euarchontoglires</taxon>
        <taxon>Dermoptera</taxon>
        <taxon>Cynocephalidae</taxon>
        <taxon>Galeopterus</taxon>
    </lineage>
</organism>
<dbReference type="InterPro" id="IPR004020">
    <property type="entry name" value="DAPIN"/>
</dbReference>
<dbReference type="Gene3D" id="3.40.50.300">
    <property type="entry name" value="P-loop containing nucleotide triphosphate hydrolases"/>
    <property type="match status" value="1"/>
</dbReference>
<evidence type="ECO:0000259" key="6">
    <source>
        <dbReference type="PROSITE" id="PS50824"/>
    </source>
</evidence>
<dbReference type="PANTHER" id="PTHR45690">
    <property type="entry name" value="NACHT, LRR AND PYD DOMAINS-CONTAINING PROTEIN 12"/>
    <property type="match status" value="1"/>
</dbReference>
<keyword evidence="2" id="KW-0433">Leucine-rich repeat</keyword>
<dbReference type="InterPro" id="IPR032675">
    <property type="entry name" value="LRR_dom_sf"/>
</dbReference>
<dbReference type="SMART" id="SM00368">
    <property type="entry name" value="LRR_RI"/>
    <property type="match status" value="9"/>
</dbReference>
<dbReference type="InterPro" id="IPR007111">
    <property type="entry name" value="NACHT_NTPase"/>
</dbReference>
<dbReference type="InterPro" id="IPR050637">
    <property type="entry name" value="NLRP_innate_immun_reg"/>
</dbReference>
<dbReference type="Proteomes" id="UP000694923">
    <property type="component" value="Unplaced"/>
</dbReference>
<dbReference type="InterPro" id="IPR041267">
    <property type="entry name" value="NLRP_HD2"/>
</dbReference>
<proteinExistence type="inferred from homology"/>
<feature type="domain" description="Pyrin" evidence="6">
    <location>
        <begin position="1"/>
        <end position="94"/>
    </location>
</feature>
<reference evidence="8" key="1">
    <citation type="submission" date="2025-08" db="UniProtKB">
        <authorList>
            <consortium name="RefSeq"/>
        </authorList>
    </citation>
    <scope>IDENTIFICATION</scope>
</reference>
<gene>
    <name evidence="8" type="primary">NLRP11</name>
</gene>
<protein>
    <submittedName>
        <fullName evidence="8">NACHT, LRR and PYD domains-containing protein 11</fullName>
    </submittedName>
</protein>
<evidence type="ECO:0000256" key="2">
    <source>
        <dbReference type="ARBA" id="ARBA00022614"/>
    </source>
</evidence>
<keyword evidence="7" id="KW-1185">Reference proteome</keyword>
<accession>A0ABM0RBV1</accession>
<dbReference type="PANTHER" id="PTHR45690:SF5">
    <property type="entry name" value="NACHT, LRR AND PYD DOMAINS-CONTAINING PROTEIN 11"/>
    <property type="match status" value="1"/>
</dbReference>
<keyword evidence="5" id="KW-0067">ATP-binding</keyword>
<evidence type="ECO:0000256" key="3">
    <source>
        <dbReference type="ARBA" id="ARBA00022737"/>
    </source>
</evidence>
<evidence type="ECO:0000256" key="1">
    <source>
        <dbReference type="ARBA" id="ARBA00008665"/>
    </source>
</evidence>
<dbReference type="Gene3D" id="1.10.533.10">
    <property type="entry name" value="Death Domain, Fas"/>
    <property type="match status" value="1"/>
</dbReference>
<keyword evidence="4" id="KW-0547">Nucleotide-binding</keyword>
<dbReference type="Pfam" id="PF02758">
    <property type="entry name" value="PYRIN"/>
    <property type="match status" value="1"/>
</dbReference>
<dbReference type="SMART" id="SM01289">
    <property type="entry name" value="PYRIN"/>
    <property type="match status" value="1"/>
</dbReference>
<dbReference type="SUPFAM" id="SSF47986">
    <property type="entry name" value="DEATH domain"/>
    <property type="match status" value="1"/>
</dbReference>
<comment type="similarity">
    <text evidence="1">Belongs to the NLRP family.</text>
</comment>
<name>A0ABM0RBV1_GALVR</name>
<dbReference type="Pfam" id="PF05729">
    <property type="entry name" value="NACHT"/>
    <property type="match status" value="1"/>
</dbReference>
<dbReference type="CDD" id="cd08320">
    <property type="entry name" value="Pyrin_NALPs"/>
    <property type="match status" value="1"/>
</dbReference>
<evidence type="ECO:0000313" key="8">
    <source>
        <dbReference type="RefSeq" id="XP_008578092.1"/>
    </source>
</evidence>
<evidence type="ECO:0000256" key="5">
    <source>
        <dbReference type="ARBA" id="ARBA00022840"/>
    </source>
</evidence>
<dbReference type="PROSITE" id="PS50824">
    <property type="entry name" value="DAPIN"/>
    <property type="match status" value="1"/>
</dbReference>
<dbReference type="InterPro" id="IPR027417">
    <property type="entry name" value="P-loop_NTPase"/>
</dbReference>
<sequence>MAESDSTDFDLLWYLENLSDKEFQNFKDHLEREPPQFELPQIPFLKLRKAKREDVVNILTTSYEEQHIWNIIFSIFQKIHRKDLCEKIDARRNRSKEMHRVLIRRNFLIQWEECPFGDVHGEFYRKVSADIFYVLQLAYNPKITHSSKNLNVLLVGDEAAGKTVAIKMAVLEWAKGNMWKDVISYIVCLTSHEINRMTRSSLIELISKDWPDGKAPIADILSSSQKLLFIFEDWDNINLKLNMNESALCSDSREQVPISVLLVSLLKRKMAQDSWFLISSRPNCEAVVNTLMQMTDYYITIELSNEKRQEYFTIFFKDSQRAMTALKFVHENEMLVDLCRVPALCWVTCTVLNQQMDKRDDVKLSCQTRTDIYAHFLANTLTSDAGVTANQHHLVLLERLCLLAIEGLFHNTLNFSDEDLRSVGFTKVDVSLLQALNILLPSSSRKDHHKFIHSNIQEFCAAIAYMMILINCQIPSASKKDKDKREIYINFSPIVTFIFGLLNEKRRKILEASFGCQLLIGPLRQYFLQQMENLGNNPKAMEHHMPLFYCLFENQEEEFVKEIMGFFSEATICVEEDKDLMVSSYCLKQCQPLQKLKLSVQHIFENKRPNVQLTSSQMRNLVYWRDICSLLHTHENLRELEICNSDLDDTSERILCKSLKHPSCQLQTLKLSYLSPLSEFEDIFKAIVHSQNLTFLSLSSTFITVKMFSLLHEVLNNPMSSVRHLNLIKCNLQASTCEKISSLLISSKKLKKLTLSNNPLKSDGVKILCDALLQPDCTLESLALCFCCLTQSCCSSIGKVLMVKKSLKHLDLSVNYLRNHGVLVLTLAVMFPNCKLQELELSGCFFSSDVCGDIASAIINNPNLRSLELGSNNIQDEGMELLCNALKHKNCKLENIGLEECGLTSACCKSLTSVLISSKTLKKLNLLKNKLGDKGIMQLLKGLRHPRCVLQTLGLQISDVGTETQKLLMAVKEKNTKLVFVSESWAKRKGREVMVDLPNPSQPDPL</sequence>
<dbReference type="Pfam" id="PF13516">
    <property type="entry name" value="LRR_6"/>
    <property type="match status" value="2"/>
</dbReference>
<dbReference type="InterPro" id="IPR001611">
    <property type="entry name" value="Leu-rich_rpt"/>
</dbReference>
<dbReference type="Pfam" id="PF17779">
    <property type="entry name" value="WHD_NOD2"/>
    <property type="match status" value="1"/>
</dbReference>
<dbReference type="InterPro" id="IPR011029">
    <property type="entry name" value="DEATH-like_dom_sf"/>
</dbReference>
<dbReference type="InterPro" id="IPR041075">
    <property type="entry name" value="NOD1/2_WH"/>
</dbReference>
<evidence type="ECO:0000256" key="4">
    <source>
        <dbReference type="ARBA" id="ARBA00022741"/>
    </source>
</evidence>
<dbReference type="Gene3D" id="3.80.10.10">
    <property type="entry name" value="Ribonuclease Inhibitor"/>
    <property type="match status" value="3"/>
</dbReference>
<keyword evidence="3" id="KW-0677">Repeat</keyword>
<dbReference type="RefSeq" id="XP_008578092.1">
    <property type="nucleotide sequence ID" value="XM_008579870.1"/>
</dbReference>
<dbReference type="Pfam" id="PF17776">
    <property type="entry name" value="NLRC4_HD2"/>
    <property type="match status" value="1"/>
</dbReference>
<feature type="non-terminal residue" evidence="8">
    <location>
        <position position="1006"/>
    </location>
</feature>
<dbReference type="SUPFAM" id="SSF52047">
    <property type="entry name" value="RNI-like"/>
    <property type="match status" value="1"/>
</dbReference>
<dbReference type="GeneID" id="103596275"/>
<evidence type="ECO:0000313" key="7">
    <source>
        <dbReference type="Proteomes" id="UP000694923"/>
    </source>
</evidence>